<gene>
    <name evidence="1" type="ORF">A2665_02575</name>
</gene>
<accession>A0A1G2T5C7</accession>
<comment type="caution">
    <text evidence="1">The sequence shown here is derived from an EMBL/GenBank/DDBJ whole genome shotgun (WGS) entry which is preliminary data.</text>
</comment>
<organism evidence="1 2">
    <name type="scientific">Candidatus Zambryskibacteria bacterium RIFCSPHIGHO2_01_FULL_46_30</name>
    <dbReference type="NCBI Taxonomy" id="1802739"/>
    <lineage>
        <taxon>Bacteria</taxon>
        <taxon>Candidatus Zambryskiibacteriota</taxon>
    </lineage>
</organism>
<sequence>MRKYDKVPATSGQVGEIAGALIGEMNFSKDEAKVIIGKMGAFRKSARQFYSRFRINTADFSSDSSDLLRWEGVYGKLFGLQQKPDFSTLRIPEKPQGVGLVRLVVVACEILGWTGDHHGPLQGIQKALKEHFACWQYERDLDKSIPTNNRDPKNGSYALWVKDVCEADEEFANKSEDDLTAEHQIGITALERQLMEADVFFERGKHLDQQNVTMCLGSRFCGGLVPGALWGDDGFSVDWFIPALRSQGLRSRRVWA</sequence>
<proteinExistence type="predicted"/>
<dbReference type="AlphaFoldDB" id="A0A1G2T5C7"/>
<name>A0A1G2T5C7_9BACT</name>
<dbReference type="EMBL" id="MHVI01000005">
    <property type="protein sequence ID" value="OHA92496.1"/>
    <property type="molecule type" value="Genomic_DNA"/>
</dbReference>
<reference evidence="1 2" key="1">
    <citation type="journal article" date="2016" name="Nat. Commun.">
        <title>Thousands of microbial genomes shed light on interconnected biogeochemical processes in an aquifer system.</title>
        <authorList>
            <person name="Anantharaman K."/>
            <person name="Brown C.T."/>
            <person name="Hug L.A."/>
            <person name="Sharon I."/>
            <person name="Castelle C.J."/>
            <person name="Probst A.J."/>
            <person name="Thomas B.C."/>
            <person name="Singh A."/>
            <person name="Wilkins M.J."/>
            <person name="Karaoz U."/>
            <person name="Brodie E.L."/>
            <person name="Williams K.H."/>
            <person name="Hubbard S.S."/>
            <person name="Banfield J.F."/>
        </authorList>
    </citation>
    <scope>NUCLEOTIDE SEQUENCE [LARGE SCALE GENOMIC DNA]</scope>
</reference>
<protein>
    <submittedName>
        <fullName evidence="1">Uncharacterized protein</fullName>
    </submittedName>
</protein>
<dbReference type="Proteomes" id="UP000177746">
    <property type="component" value="Unassembled WGS sequence"/>
</dbReference>
<evidence type="ECO:0000313" key="1">
    <source>
        <dbReference type="EMBL" id="OHA92496.1"/>
    </source>
</evidence>
<evidence type="ECO:0000313" key="2">
    <source>
        <dbReference type="Proteomes" id="UP000177746"/>
    </source>
</evidence>